<dbReference type="Pfam" id="PF13188">
    <property type="entry name" value="PAS_8"/>
    <property type="match status" value="1"/>
</dbReference>
<evidence type="ECO:0000256" key="5">
    <source>
        <dbReference type="ARBA" id="ARBA00022448"/>
    </source>
</evidence>
<evidence type="ECO:0000256" key="16">
    <source>
        <dbReference type="ARBA" id="ARBA00023136"/>
    </source>
</evidence>
<keyword evidence="9" id="KW-0808">Transferase</keyword>
<comment type="function">
    <text evidence="17">Member of the two-component regulatory system PhoR/PhoB involved in the phosphate regulon genes expression. PhoR may function as a membrane-associated protein kinase that phosphorylates PhoB in response to environmental signals.</text>
</comment>
<keyword evidence="7" id="KW-0597">Phosphoprotein</keyword>
<dbReference type="InterPro" id="IPR003594">
    <property type="entry name" value="HATPase_dom"/>
</dbReference>
<dbReference type="PROSITE" id="PS50109">
    <property type="entry name" value="HIS_KIN"/>
    <property type="match status" value="1"/>
</dbReference>
<dbReference type="InterPro" id="IPR004358">
    <property type="entry name" value="Sig_transdc_His_kin-like_C"/>
</dbReference>
<dbReference type="InterPro" id="IPR003661">
    <property type="entry name" value="HisK_dim/P_dom"/>
</dbReference>
<evidence type="ECO:0000256" key="3">
    <source>
        <dbReference type="ARBA" id="ARBA00012438"/>
    </source>
</evidence>
<protein>
    <recommendedName>
        <fullName evidence="4">Phosphate regulon sensor protein PhoR</fullName>
        <ecNumber evidence="3">2.7.13.3</ecNumber>
    </recommendedName>
</protein>
<reference evidence="19" key="2">
    <citation type="submission" date="2021-04" db="EMBL/GenBank/DDBJ databases">
        <authorList>
            <person name="Karlyshev A.V."/>
        </authorList>
    </citation>
    <scope>NUCLEOTIDE SEQUENCE</scope>
    <source>
        <strain evidence="19">LMG 29479</strain>
    </source>
</reference>
<dbReference type="RefSeq" id="WP_211927567.1">
    <property type="nucleotide sequence ID" value="NZ_JAGQFT020000013.1"/>
</dbReference>
<evidence type="ECO:0000313" key="21">
    <source>
        <dbReference type="Proteomes" id="UP000675747"/>
    </source>
</evidence>
<reference evidence="20 21" key="1">
    <citation type="journal article" date="2021" name="Microbiol. Resour. Announc.">
        <title>Draft Genome Sequence of Coralloluteibacterium stylophorae LMG 29479T.</title>
        <authorList>
            <person name="Karlyshev A.V."/>
            <person name="Kudryashova E.B."/>
            <person name="Ariskina E.V."/>
            <person name="Conroy A.P."/>
            <person name="Abidueva E.Y."/>
        </authorList>
    </citation>
    <scope>NUCLEOTIDE SEQUENCE [LARGE SCALE GENOMIC DNA]</scope>
    <source>
        <strain evidence="20 21">LMG 29479</strain>
    </source>
</reference>
<name>A0A8J7VXL5_9GAMM</name>
<dbReference type="SMART" id="SM00091">
    <property type="entry name" value="PAS"/>
    <property type="match status" value="1"/>
</dbReference>
<dbReference type="EMBL" id="JAGQFT020000013">
    <property type="protein sequence ID" value="MBS7458694.1"/>
    <property type="molecule type" value="Genomic_DNA"/>
</dbReference>
<dbReference type="Proteomes" id="UP000675747">
    <property type="component" value="Unassembled WGS sequence"/>
</dbReference>
<evidence type="ECO:0000256" key="4">
    <source>
        <dbReference type="ARBA" id="ARBA00019665"/>
    </source>
</evidence>
<dbReference type="Pfam" id="PF11808">
    <property type="entry name" value="PhoR"/>
    <property type="match status" value="1"/>
</dbReference>
<keyword evidence="21" id="KW-1185">Reference proteome</keyword>
<evidence type="ECO:0000256" key="12">
    <source>
        <dbReference type="ARBA" id="ARBA00022777"/>
    </source>
</evidence>
<evidence type="ECO:0000256" key="15">
    <source>
        <dbReference type="ARBA" id="ARBA00023012"/>
    </source>
</evidence>
<gene>
    <name evidence="19" type="primary">phoR</name>
    <name evidence="20" type="ORF">KB893_016250</name>
    <name evidence="19" type="ORF">KB893_14270</name>
</gene>
<dbReference type="Gene3D" id="3.30.565.10">
    <property type="entry name" value="Histidine kinase-like ATPase, C-terminal domain"/>
    <property type="match status" value="1"/>
</dbReference>
<dbReference type="SMART" id="SM00388">
    <property type="entry name" value="HisKA"/>
    <property type="match status" value="1"/>
</dbReference>
<dbReference type="AlphaFoldDB" id="A0A8J7VXL5"/>
<keyword evidence="14" id="KW-1133">Transmembrane helix</keyword>
<keyword evidence="12 19" id="KW-0418">Kinase</keyword>
<keyword evidence="5" id="KW-0813">Transport</keyword>
<evidence type="ECO:0000259" key="18">
    <source>
        <dbReference type="PROSITE" id="PS50109"/>
    </source>
</evidence>
<dbReference type="GO" id="GO:0016036">
    <property type="term" value="P:cellular response to phosphate starvation"/>
    <property type="evidence" value="ECO:0007669"/>
    <property type="project" value="TreeGrafter"/>
</dbReference>
<dbReference type="InterPro" id="IPR014310">
    <property type="entry name" value="Sig_transdc_His_kinase_PhoR"/>
</dbReference>
<dbReference type="Pfam" id="PF00512">
    <property type="entry name" value="HisKA"/>
    <property type="match status" value="1"/>
</dbReference>
<evidence type="ECO:0000256" key="9">
    <source>
        <dbReference type="ARBA" id="ARBA00022679"/>
    </source>
</evidence>
<dbReference type="Gene3D" id="3.30.450.20">
    <property type="entry name" value="PAS domain"/>
    <property type="match status" value="1"/>
</dbReference>
<dbReference type="GO" id="GO:0004721">
    <property type="term" value="F:phosphoprotein phosphatase activity"/>
    <property type="evidence" value="ECO:0007669"/>
    <property type="project" value="InterPro"/>
</dbReference>
<dbReference type="SUPFAM" id="SSF55785">
    <property type="entry name" value="PYP-like sensor domain (PAS domain)"/>
    <property type="match status" value="1"/>
</dbReference>
<evidence type="ECO:0000256" key="2">
    <source>
        <dbReference type="ARBA" id="ARBA00004236"/>
    </source>
</evidence>
<evidence type="ECO:0000313" key="20">
    <source>
        <dbReference type="EMBL" id="MBS7458694.1"/>
    </source>
</evidence>
<dbReference type="Pfam" id="PF02518">
    <property type="entry name" value="HATPase_c"/>
    <property type="match status" value="1"/>
</dbReference>
<comment type="subcellular location">
    <subcellularLocation>
        <location evidence="2">Cell membrane</location>
    </subcellularLocation>
</comment>
<evidence type="ECO:0000313" key="19">
    <source>
        <dbReference type="EMBL" id="MBR0563669.1"/>
    </source>
</evidence>
<dbReference type="GO" id="GO:0000155">
    <property type="term" value="F:phosphorelay sensor kinase activity"/>
    <property type="evidence" value="ECO:0007669"/>
    <property type="project" value="InterPro"/>
</dbReference>
<evidence type="ECO:0000256" key="14">
    <source>
        <dbReference type="ARBA" id="ARBA00022989"/>
    </source>
</evidence>
<dbReference type="GO" id="GO:0005886">
    <property type="term" value="C:plasma membrane"/>
    <property type="evidence" value="ECO:0007669"/>
    <property type="project" value="UniProtKB-SubCell"/>
</dbReference>
<dbReference type="FunFam" id="1.10.287.130:FF:000008">
    <property type="entry name" value="Two-component sensor histidine kinase"/>
    <property type="match status" value="1"/>
</dbReference>
<dbReference type="NCBIfam" id="TIGR02966">
    <property type="entry name" value="phoR_proteo"/>
    <property type="match status" value="1"/>
</dbReference>
<dbReference type="SUPFAM" id="SSF55874">
    <property type="entry name" value="ATPase domain of HSP90 chaperone/DNA topoisomerase II/histidine kinase"/>
    <property type="match status" value="1"/>
</dbReference>
<dbReference type="InterPro" id="IPR036097">
    <property type="entry name" value="HisK_dim/P_sf"/>
</dbReference>
<dbReference type="PANTHER" id="PTHR45453:SF1">
    <property type="entry name" value="PHOSPHATE REGULON SENSOR PROTEIN PHOR"/>
    <property type="match status" value="1"/>
</dbReference>
<dbReference type="InterPro" id="IPR050351">
    <property type="entry name" value="BphY/WalK/GraS-like"/>
</dbReference>
<dbReference type="CDD" id="cd00082">
    <property type="entry name" value="HisKA"/>
    <property type="match status" value="1"/>
</dbReference>
<dbReference type="GO" id="GO:0005524">
    <property type="term" value="F:ATP binding"/>
    <property type="evidence" value="ECO:0007669"/>
    <property type="project" value="UniProtKB-KW"/>
</dbReference>
<comment type="catalytic activity">
    <reaction evidence="1">
        <text>ATP + protein L-histidine = ADP + protein N-phospho-L-histidine.</text>
        <dbReference type="EC" id="2.7.13.3"/>
    </reaction>
</comment>
<keyword evidence="8" id="KW-0592">Phosphate transport</keyword>
<dbReference type="GO" id="GO:0006817">
    <property type="term" value="P:phosphate ion transport"/>
    <property type="evidence" value="ECO:0007669"/>
    <property type="project" value="UniProtKB-KW"/>
</dbReference>
<dbReference type="InterPro" id="IPR021766">
    <property type="entry name" value="PhoR_N"/>
</dbReference>
<dbReference type="SUPFAM" id="SSF47384">
    <property type="entry name" value="Homodimeric domain of signal transducing histidine kinase"/>
    <property type="match status" value="1"/>
</dbReference>
<keyword evidence="10" id="KW-0812">Transmembrane</keyword>
<evidence type="ECO:0000256" key="7">
    <source>
        <dbReference type="ARBA" id="ARBA00022553"/>
    </source>
</evidence>
<comment type="caution">
    <text evidence="19">The sequence shown here is derived from an EMBL/GenBank/DDBJ whole genome shotgun (WGS) entry which is preliminary data.</text>
</comment>
<evidence type="ECO:0000256" key="17">
    <source>
        <dbReference type="ARBA" id="ARBA00025207"/>
    </source>
</evidence>
<dbReference type="EC" id="2.7.13.3" evidence="3"/>
<evidence type="ECO:0000256" key="13">
    <source>
        <dbReference type="ARBA" id="ARBA00022840"/>
    </source>
</evidence>
<dbReference type="SMART" id="SM00387">
    <property type="entry name" value="HATPase_c"/>
    <property type="match status" value="1"/>
</dbReference>
<evidence type="ECO:0000256" key="11">
    <source>
        <dbReference type="ARBA" id="ARBA00022741"/>
    </source>
</evidence>
<dbReference type="InterPro" id="IPR036890">
    <property type="entry name" value="HATPase_C_sf"/>
</dbReference>
<keyword evidence="11" id="KW-0547">Nucleotide-binding</keyword>
<evidence type="ECO:0000256" key="10">
    <source>
        <dbReference type="ARBA" id="ARBA00022692"/>
    </source>
</evidence>
<evidence type="ECO:0000256" key="6">
    <source>
        <dbReference type="ARBA" id="ARBA00022475"/>
    </source>
</evidence>
<keyword evidence="13" id="KW-0067">ATP-binding</keyword>
<sequence length="438" mass="49431">MRHARYRLRELLRLAGIYAAALLVGVLAGDIWVAIALASTGLVGWHYVRLSRVLEDVASRRRLVATRRAGAWDALERMFARRQSELRTRRRRLVDLLRTYQRAAAALPDAIVILDRADDRIVWFNRAAGRMLGLRIPQDVDARLNEAVASPHLANWLAAPEREDLLELPSPLDPDQTLSLHPIVYNDEQWLLVARDVSRLMHLQKVRRDFVANVSHELRTPLTVVHGYLDMIEPEDHPELAGIVDEMRRQSHRMTHLVEDLLTLSRLEAQDALAEEETVAMRPLLDTLRREALALSQGRHRILVSDLCNCDLRGSTKELHSAFSNLISNAVRYTPTGGEIEVRYEAETDGGVRFAVRDSGHGIPSQHLARLTERFYRVSTSRSRDSGGTGLGLSIVKHVLALHQSHLEVSSRMGIGSVFSCRFEAERIVPRSEEAVNA</sequence>
<dbReference type="InterPro" id="IPR005467">
    <property type="entry name" value="His_kinase_dom"/>
</dbReference>
<dbReference type="EMBL" id="JAGQFT010000161">
    <property type="protein sequence ID" value="MBR0563669.1"/>
    <property type="molecule type" value="Genomic_DNA"/>
</dbReference>
<keyword evidence="6" id="KW-1003">Cell membrane</keyword>
<accession>A0A8J7VXL5</accession>
<dbReference type="Gene3D" id="1.10.287.130">
    <property type="match status" value="1"/>
</dbReference>
<feature type="domain" description="Histidine kinase" evidence="18">
    <location>
        <begin position="213"/>
        <end position="427"/>
    </location>
</feature>
<dbReference type="PRINTS" id="PR00344">
    <property type="entry name" value="BCTRLSENSOR"/>
</dbReference>
<dbReference type="PANTHER" id="PTHR45453">
    <property type="entry name" value="PHOSPHATE REGULON SENSOR PROTEIN PHOR"/>
    <property type="match status" value="1"/>
</dbReference>
<evidence type="ECO:0000256" key="8">
    <source>
        <dbReference type="ARBA" id="ARBA00022592"/>
    </source>
</evidence>
<dbReference type="InterPro" id="IPR035965">
    <property type="entry name" value="PAS-like_dom_sf"/>
</dbReference>
<proteinExistence type="predicted"/>
<keyword evidence="16" id="KW-0472">Membrane</keyword>
<organism evidence="19">
    <name type="scientific">Coralloluteibacterium stylophorae</name>
    <dbReference type="NCBI Taxonomy" id="1776034"/>
    <lineage>
        <taxon>Bacteria</taxon>
        <taxon>Pseudomonadati</taxon>
        <taxon>Pseudomonadota</taxon>
        <taxon>Gammaproteobacteria</taxon>
        <taxon>Lysobacterales</taxon>
        <taxon>Lysobacteraceae</taxon>
        <taxon>Coralloluteibacterium</taxon>
    </lineage>
</organism>
<dbReference type="InterPro" id="IPR000014">
    <property type="entry name" value="PAS"/>
</dbReference>
<evidence type="ECO:0000256" key="1">
    <source>
        <dbReference type="ARBA" id="ARBA00000085"/>
    </source>
</evidence>
<keyword evidence="15" id="KW-0902">Two-component regulatory system</keyword>